<evidence type="ECO:0000256" key="5">
    <source>
        <dbReference type="ARBA" id="ARBA00022833"/>
    </source>
</evidence>
<evidence type="ECO:0000256" key="7">
    <source>
        <dbReference type="PIRSR" id="PIRSR601952-1"/>
    </source>
</evidence>
<evidence type="ECO:0000256" key="9">
    <source>
        <dbReference type="RuleBase" id="RU003946"/>
    </source>
</evidence>
<evidence type="ECO:0000313" key="12">
    <source>
        <dbReference type="Proteomes" id="UP000032061"/>
    </source>
</evidence>
<gene>
    <name evidence="11" type="ORF">IW18_00815</name>
</gene>
<dbReference type="InterPro" id="IPR001952">
    <property type="entry name" value="Alkaline_phosphatase"/>
</dbReference>
<dbReference type="PROSITE" id="PS00123">
    <property type="entry name" value="ALKALINE_PHOSPHATASE"/>
    <property type="match status" value="1"/>
</dbReference>
<feature type="binding site" evidence="8">
    <location>
        <position position="510"/>
    </location>
    <ligand>
        <name>Zn(2+)</name>
        <dbReference type="ChEBI" id="CHEBI:29105"/>
        <label>2</label>
    </ligand>
</feature>
<evidence type="ECO:0000256" key="8">
    <source>
        <dbReference type="PIRSR" id="PIRSR601952-2"/>
    </source>
</evidence>
<feature type="binding site" evidence="8">
    <location>
        <position position="506"/>
    </location>
    <ligand>
        <name>Zn(2+)</name>
        <dbReference type="ChEBI" id="CHEBI:29105"/>
        <label>2</label>
    </ligand>
</feature>
<dbReference type="PANTHER" id="PTHR11596:SF5">
    <property type="entry name" value="ALKALINE PHOSPHATASE"/>
    <property type="match status" value="1"/>
</dbReference>
<dbReference type="SUPFAM" id="SSF53649">
    <property type="entry name" value="Alkaline phosphatase-like"/>
    <property type="match status" value="1"/>
</dbReference>
<dbReference type="SUPFAM" id="SSF51695">
    <property type="entry name" value="PLC-like phosphodiesterases"/>
    <property type="match status" value="1"/>
</dbReference>
<name>A0A0D0EFR9_9FLAO</name>
<dbReference type="CDD" id="cd16012">
    <property type="entry name" value="ALP"/>
    <property type="match status" value="1"/>
</dbReference>
<dbReference type="GO" id="GO:0008081">
    <property type="term" value="F:phosphoric diester hydrolase activity"/>
    <property type="evidence" value="ECO:0007669"/>
    <property type="project" value="InterPro"/>
</dbReference>
<feature type="active site" description="Phosphoserine intermediate" evidence="7">
    <location>
        <position position="334"/>
    </location>
</feature>
<dbReference type="PRINTS" id="PR00113">
    <property type="entry name" value="ALKPHPHTASE"/>
</dbReference>
<keyword evidence="3 8" id="KW-0479">Metal-binding</keyword>
<evidence type="ECO:0000256" key="1">
    <source>
        <dbReference type="ARBA" id="ARBA00005984"/>
    </source>
</evidence>
<feature type="binding site" evidence="8">
    <location>
        <position position="293"/>
    </location>
    <ligand>
        <name>Zn(2+)</name>
        <dbReference type="ChEBI" id="CHEBI:29105"/>
        <label>2</label>
    </ligand>
</feature>
<dbReference type="InterPro" id="IPR017850">
    <property type="entry name" value="Alkaline_phosphatase_core_sf"/>
</dbReference>
<dbReference type="Proteomes" id="UP000032061">
    <property type="component" value="Unassembled WGS sequence"/>
</dbReference>
<feature type="binding site" evidence="8">
    <location>
        <position position="387"/>
    </location>
    <ligand>
        <name>Mg(2+)</name>
        <dbReference type="ChEBI" id="CHEBI:18420"/>
    </ligand>
</feature>
<comment type="cofactor">
    <cofactor evidence="8">
        <name>Mg(2+)</name>
        <dbReference type="ChEBI" id="CHEBI:18420"/>
    </cofactor>
    <text evidence="8">Binds 1 Mg(2+) ion.</text>
</comment>
<feature type="chain" id="PRO_5002209156" evidence="10">
    <location>
        <begin position="23"/>
        <end position="615"/>
    </location>
</feature>
<feature type="signal peptide" evidence="10">
    <location>
        <begin position="1"/>
        <end position="22"/>
    </location>
</feature>
<dbReference type="InterPro" id="IPR018299">
    <property type="entry name" value="Alkaline_phosphatase_AS"/>
</dbReference>
<dbReference type="GO" id="GO:0004035">
    <property type="term" value="F:alkaline phosphatase activity"/>
    <property type="evidence" value="ECO:0007669"/>
    <property type="project" value="TreeGrafter"/>
</dbReference>
<dbReference type="AlphaFoldDB" id="A0A0D0EFR9"/>
<dbReference type="Gene3D" id="3.40.720.10">
    <property type="entry name" value="Alkaline Phosphatase, subunit A"/>
    <property type="match status" value="1"/>
</dbReference>
<feature type="binding site" evidence="8">
    <location>
        <position position="549"/>
    </location>
    <ligand>
        <name>Zn(2+)</name>
        <dbReference type="ChEBI" id="CHEBI:29105"/>
        <label>2</label>
    </ligand>
</feature>
<dbReference type="GO" id="GO:0006629">
    <property type="term" value="P:lipid metabolic process"/>
    <property type="evidence" value="ECO:0007669"/>
    <property type="project" value="InterPro"/>
</dbReference>
<dbReference type="InterPro" id="IPR039559">
    <property type="entry name" value="AIM6_PI-PLC-like_dom"/>
</dbReference>
<protein>
    <submittedName>
        <fullName evidence="11">Alkaline phosphatase</fullName>
    </submittedName>
</protein>
<evidence type="ECO:0000256" key="3">
    <source>
        <dbReference type="ARBA" id="ARBA00022723"/>
    </source>
</evidence>
<comment type="caution">
    <text evidence="11">The sequence shown here is derived from an EMBL/GenBank/DDBJ whole genome shotgun (WGS) entry which is preliminary data.</text>
</comment>
<keyword evidence="2" id="KW-0597">Phosphoprotein</keyword>
<reference evidence="11 12" key="1">
    <citation type="submission" date="2015-01" db="EMBL/GenBank/DDBJ databases">
        <title>Genome of Flavobacterium hibernum DSM 12611.</title>
        <authorList>
            <person name="Stropko S.J."/>
            <person name="Pipes S.E."/>
            <person name="Newman J.D."/>
        </authorList>
    </citation>
    <scope>NUCLEOTIDE SEQUENCE [LARGE SCALE GENOMIC DNA]</scope>
    <source>
        <strain evidence="11 12">DSM 12611</strain>
    </source>
</reference>
<dbReference type="InterPro" id="IPR017946">
    <property type="entry name" value="PLC-like_Pdiesterase_TIM-brl"/>
</dbReference>
<dbReference type="GO" id="GO:0046872">
    <property type="term" value="F:metal ion binding"/>
    <property type="evidence" value="ECO:0007669"/>
    <property type="project" value="UniProtKB-KW"/>
</dbReference>
<feature type="binding site" evidence="8">
    <location>
        <position position="501"/>
    </location>
    <ligand>
        <name>Mg(2+)</name>
        <dbReference type="ChEBI" id="CHEBI:18420"/>
    </ligand>
</feature>
<accession>A0A0D0EFR9</accession>
<dbReference type="Gene3D" id="3.20.20.190">
    <property type="entry name" value="Phosphatidylinositol (PI) phosphodiesterase"/>
    <property type="match status" value="1"/>
</dbReference>
<dbReference type="EMBL" id="JPRK01000002">
    <property type="protein sequence ID" value="KIO54584.1"/>
    <property type="molecule type" value="Genomic_DNA"/>
</dbReference>
<dbReference type="SMART" id="SM00098">
    <property type="entry name" value="alkPPc"/>
    <property type="match status" value="1"/>
</dbReference>
<evidence type="ECO:0000256" key="10">
    <source>
        <dbReference type="SAM" id="SignalP"/>
    </source>
</evidence>
<dbReference type="CDD" id="cd08577">
    <property type="entry name" value="PI-PLCc_GDPD_SF_unchar3"/>
    <property type="match status" value="1"/>
</dbReference>
<comment type="cofactor">
    <cofactor evidence="8">
        <name>Zn(2+)</name>
        <dbReference type="ChEBI" id="CHEBI:29105"/>
    </cofactor>
    <text evidence="8">Binds 2 Zn(2+) ions.</text>
</comment>
<dbReference type="Pfam" id="PF00245">
    <property type="entry name" value="Alk_phosphatase"/>
    <property type="match status" value="1"/>
</dbReference>
<evidence type="ECO:0000256" key="2">
    <source>
        <dbReference type="ARBA" id="ARBA00022553"/>
    </source>
</evidence>
<keyword evidence="4" id="KW-0378">Hydrolase</keyword>
<evidence type="ECO:0000256" key="6">
    <source>
        <dbReference type="ARBA" id="ARBA00022842"/>
    </source>
</evidence>
<dbReference type="STRING" id="37752.IW18_00815"/>
<keyword evidence="5 8" id="KW-0862">Zinc</keyword>
<organism evidence="11 12">
    <name type="scientific">Flavobacterium hibernum</name>
    <dbReference type="NCBI Taxonomy" id="37752"/>
    <lineage>
        <taxon>Bacteria</taxon>
        <taxon>Pseudomonadati</taxon>
        <taxon>Bacteroidota</taxon>
        <taxon>Flavobacteriia</taxon>
        <taxon>Flavobacteriales</taxon>
        <taxon>Flavobacteriaceae</taxon>
        <taxon>Flavobacterium</taxon>
    </lineage>
</organism>
<feature type="binding site" evidence="8">
    <location>
        <position position="385"/>
    </location>
    <ligand>
        <name>Mg(2+)</name>
        <dbReference type="ChEBI" id="CHEBI:18420"/>
    </ligand>
</feature>
<evidence type="ECO:0000256" key="4">
    <source>
        <dbReference type="ARBA" id="ARBA00022801"/>
    </source>
</evidence>
<evidence type="ECO:0000313" key="11">
    <source>
        <dbReference type="EMBL" id="KIO54584.1"/>
    </source>
</evidence>
<feature type="binding site" evidence="8">
    <location>
        <position position="293"/>
    </location>
    <ligand>
        <name>Mg(2+)</name>
        <dbReference type="ChEBI" id="CHEBI:18420"/>
    </ligand>
</feature>
<proteinExistence type="inferred from homology"/>
<dbReference type="PANTHER" id="PTHR11596">
    <property type="entry name" value="ALKALINE PHOSPHATASE"/>
    <property type="match status" value="1"/>
</dbReference>
<keyword evidence="6 8" id="KW-0460">Magnesium</keyword>
<feature type="binding site" evidence="8">
    <location>
        <position position="548"/>
    </location>
    <ligand>
        <name>Zn(2+)</name>
        <dbReference type="ChEBI" id="CHEBI:29105"/>
        <label>2</label>
    </ligand>
</feature>
<comment type="similarity">
    <text evidence="1 9">Belongs to the alkaline phosphatase family.</text>
</comment>
<keyword evidence="10" id="KW-0732">Signal</keyword>
<sequence>MKFSMKKIITLFCLQFVLLVQAQEYSSSNIHSHNDYASTMPFYNAYSNEAGIIEADVFLVNNELFVAHTSKEISIENSLKKMYLEPLSSKLKKLDGQVYPSNKPLILMIDIKSNGDETLKIIVQQLKLFPEIISNKNVKVVISGNRPAPAKWLEYPEFIYFDGRPTENYSSQELSRVELISQDLKELTVWNGKGVLTQADLEKIQSTIKKVHDQHKKMRFWATQDNVNTWMTLMNLKVDFIGTDNVSALTEFIKKIKTTFYQNTEFHSAYVPKNTATSFKNKQPKNVILLIGDGMGLTQIYAGYTANKGQLSLFNIPTQGLSITKASDSYITDSAAGATAMATGHKTNNRFISVDENGKSLELITQQLAKKNFKTAIISAGNITDATPAAFYAHQPERSYSEPIANDFLSNPSDILIGGGTKEFTARKDGKDLSKILSQKGYTFSDKFSALDTIKNFKFIILDDASVVSMKNGRGDFLTKSLAKATSTFVKTKNPFFIMAEGAQIDYGGHTNNVEYVVREMLDFDKVVGQAMEFVDKNPETLLIVTADHETGGLSLIDGSVAKGYVQGSFSTNDHTAVPVPVFAYGPGAHVFSGVYQNTEIYTKIMEVLFKKKAF</sequence>